<name>A0A016VYK9_9BILA</name>
<dbReference type="Proteomes" id="UP000024635">
    <property type="component" value="Unassembled WGS sequence"/>
</dbReference>
<comment type="caution">
    <text evidence="1">The sequence shown here is derived from an EMBL/GenBank/DDBJ whole genome shotgun (WGS) entry which is preliminary data.</text>
</comment>
<gene>
    <name evidence="1" type="primary">Acey_s0003.g1390</name>
    <name evidence="1" type="ORF">Y032_0003g1390</name>
</gene>
<sequence length="80" mass="8590">MAVAAAPAIQRPDAPVNAIAAVSYLPMSRPSRKTPEFGKLSRAGISAGAAFKCEQNEPCGKGVDNGGKKYYRSYIERVRF</sequence>
<dbReference type="EMBL" id="JARK01001339">
    <property type="protein sequence ID" value="EYC32087.1"/>
    <property type="molecule type" value="Genomic_DNA"/>
</dbReference>
<dbReference type="AlphaFoldDB" id="A0A016VYK9"/>
<keyword evidence="2" id="KW-1185">Reference proteome</keyword>
<protein>
    <submittedName>
        <fullName evidence="1">Uncharacterized protein</fullName>
    </submittedName>
</protein>
<evidence type="ECO:0000313" key="1">
    <source>
        <dbReference type="EMBL" id="EYC32087.1"/>
    </source>
</evidence>
<evidence type="ECO:0000313" key="2">
    <source>
        <dbReference type="Proteomes" id="UP000024635"/>
    </source>
</evidence>
<organism evidence="1 2">
    <name type="scientific">Ancylostoma ceylanicum</name>
    <dbReference type="NCBI Taxonomy" id="53326"/>
    <lineage>
        <taxon>Eukaryota</taxon>
        <taxon>Metazoa</taxon>
        <taxon>Ecdysozoa</taxon>
        <taxon>Nematoda</taxon>
        <taxon>Chromadorea</taxon>
        <taxon>Rhabditida</taxon>
        <taxon>Rhabditina</taxon>
        <taxon>Rhabditomorpha</taxon>
        <taxon>Strongyloidea</taxon>
        <taxon>Ancylostomatidae</taxon>
        <taxon>Ancylostomatinae</taxon>
        <taxon>Ancylostoma</taxon>
    </lineage>
</organism>
<proteinExistence type="predicted"/>
<accession>A0A016VYK9</accession>
<reference evidence="2" key="1">
    <citation type="journal article" date="2015" name="Nat. Genet.">
        <title>The genome and transcriptome of the zoonotic hookworm Ancylostoma ceylanicum identify infection-specific gene families.</title>
        <authorList>
            <person name="Schwarz E.M."/>
            <person name="Hu Y."/>
            <person name="Antoshechkin I."/>
            <person name="Miller M.M."/>
            <person name="Sternberg P.W."/>
            <person name="Aroian R.V."/>
        </authorList>
    </citation>
    <scope>NUCLEOTIDE SEQUENCE</scope>
    <source>
        <strain evidence="2">HY135</strain>
    </source>
</reference>